<comment type="caution">
    <text evidence="3">The sequence shown here is derived from an EMBL/GenBank/DDBJ whole genome shotgun (WGS) entry which is preliminary data.</text>
</comment>
<feature type="region of interest" description="Disordered" evidence="1">
    <location>
        <begin position="81"/>
        <end position="131"/>
    </location>
</feature>
<evidence type="ECO:0000256" key="1">
    <source>
        <dbReference type="SAM" id="MobiDB-lite"/>
    </source>
</evidence>
<feature type="transmembrane region" description="Helical" evidence="2">
    <location>
        <begin position="23"/>
        <end position="42"/>
    </location>
</feature>
<accession>A0A258FD44</accession>
<keyword evidence="2" id="KW-1133">Transmembrane helix</keyword>
<dbReference type="EMBL" id="NCEB01000044">
    <property type="protein sequence ID" value="OYX30435.1"/>
    <property type="molecule type" value="Genomic_DNA"/>
</dbReference>
<keyword evidence="2" id="KW-0472">Membrane</keyword>
<evidence type="ECO:0000313" key="3">
    <source>
        <dbReference type="EMBL" id="OYX30435.1"/>
    </source>
</evidence>
<dbReference type="Proteomes" id="UP000215595">
    <property type="component" value="Unassembled WGS sequence"/>
</dbReference>
<proteinExistence type="predicted"/>
<protein>
    <submittedName>
        <fullName evidence="3">Uncharacterized protein</fullName>
    </submittedName>
</protein>
<feature type="compositionally biased region" description="Low complexity" evidence="1">
    <location>
        <begin position="111"/>
        <end position="131"/>
    </location>
</feature>
<feature type="region of interest" description="Disordered" evidence="1">
    <location>
        <begin position="251"/>
        <end position="276"/>
    </location>
</feature>
<sequence>MADAAFSIAKISRLAGPAGRRRALVLGASLAFHALILAPMALRLFETTDVPAFDTRPPPIYLELEPRPLLAGEAARQPTFARAPLDETAPARSAARAAERVPTLEDDEDLPTAPAPRVAAAAPAGSPPAGDAAWRVTGESLGAAVGRSLRTGAAGCRTMDGRLSPGEQALCDERFNEAAGRAPPLGPRTLNASEARREAQFARDGARALAGYAARRRPLSGGVGIVGPGDCPGSNLGAGCAGAHLDPALRQGATTVGNPGLGSNDLTPMRPVPGSE</sequence>
<reference evidence="3 4" key="1">
    <citation type="submission" date="2017-03" db="EMBL/GenBank/DDBJ databases">
        <title>Lifting the veil on microbial sulfur biogeochemistry in mining wastewaters.</title>
        <authorList>
            <person name="Kantor R.S."/>
            <person name="Colenbrander Nelson T."/>
            <person name="Marshall S."/>
            <person name="Bennett D."/>
            <person name="Apte S."/>
            <person name="Camacho D."/>
            <person name="Thomas B.C."/>
            <person name="Warren L.A."/>
            <person name="Banfield J.F."/>
        </authorList>
    </citation>
    <scope>NUCLEOTIDE SEQUENCE [LARGE SCALE GENOMIC DNA]</scope>
    <source>
        <strain evidence="3">32-69-9</strain>
    </source>
</reference>
<evidence type="ECO:0000256" key="2">
    <source>
        <dbReference type="SAM" id="Phobius"/>
    </source>
</evidence>
<keyword evidence="2" id="KW-0812">Transmembrane</keyword>
<name>A0A258FD44_9CAUL</name>
<dbReference type="AlphaFoldDB" id="A0A258FD44"/>
<evidence type="ECO:0000313" key="4">
    <source>
        <dbReference type="Proteomes" id="UP000215595"/>
    </source>
</evidence>
<organism evidence="3 4">
    <name type="scientific">Brevundimonas subvibrioides</name>
    <dbReference type="NCBI Taxonomy" id="74313"/>
    <lineage>
        <taxon>Bacteria</taxon>
        <taxon>Pseudomonadati</taxon>
        <taxon>Pseudomonadota</taxon>
        <taxon>Alphaproteobacteria</taxon>
        <taxon>Caulobacterales</taxon>
        <taxon>Caulobacteraceae</taxon>
        <taxon>Brevundimonas</taxon>
    </lineage>
</organism>
<gene>
    <name evidence="3" type="ORF">B7Z01_14410</name>
</gene>